<keyword evidence="3" id="KW-1185">Reference proteome</keyword>
<accession>A0A098LLV7</accession>
<reference evidence="3" key="1">
    <citation type="journal article" date="2014" name="Genome Announc.">
        <title>Draft Genome Sequence of Marine Flavobacterium Jejuia pallidilutea Strain 11shimoA1 and Pigmentation Mutants.</title>
        <authorList>
            <person name="Takatani N."/>
            <person name="Nakanishi M."/>
            <person name="Meirelles P."/>
            <person name="Mino S."/>
            <person name="Suda W."/>
            <person name="Oshima K."/>
            <person name="Hattori M."/>
            <person name="Ohkuma M."/>
            <person name="Hosokawa M."/>
            <person name="Miyashita K."/>
            <person name="Thompson F.L."/>
            <person name="Niwa A."/>
            <person name="Sawabe T."/>
            <person name="Sawabe T."/>
        </authorList>
    </citation>
    <scope>NUCLEOTIDE SEQUENCE [LARGE SCALE GENOMIC DNA]</scope>
    <source>
        <strain evidence="3">JCM 19538</strain>
    </source>
</reference>
<feature type="signal peptide" evidence="1">
    <location>
        <begin position="1"/>
        <end position="19"/>
    </location>
</feature>
<dbReference type="OrthoDB" id="983143at2"/>
<dbReference type="EMBL" id="BBNY01000001">
    <property type="protein sequence ID" value="GAL87970.1"/>
    <property type="molecule type" value="Genomic_DNA"/>
</dbReference>
<dbReference type="Proteomes" id="UP000030184">
    <property type="component" value="Unassembled WGS sequence"/>
</dbReference>
<name>A0A098LLV7_9FLAO</name>
<evidence type="ECO:0000256" key="1">
    <source>
        <dbReference type="SAM" id="SignalP"/>
    </source>
</evidence>
<gene>
    <name evidence="2" type="ORF">JCM19538_2333</name>
</gene>
<sequence>MKIKLLFALFLLNICAVIAQTKVSGYVFDEFNAPVSFANVIFSGSTEGTITDENGKFYLESDENYTALTVSFIGYETLNYPLEKRVSYNLKFVLKEEAAQLDQVVIISGKQPKKNNPAIDILRKIWANKRSNGLKQFNQYQYDKYEKVEFDINTIDSALIKSKLFKGMEFVFKEVDTSRVTGKTYLPMFINEAVSKVYGDNILNKEKEDLQGNKNSGFSDNQVIIDFVDDLYSDFNVYDNYLKFFDKSFVSPLSRTGISTYNYVLTDSAYIDNKWCYNIIYYPRRKNELTFKGDFWVADTTYALKEINLQASKSANINWVKDIYIEQEYEVLNDSVFLVKRDYMMSDFAFTKKEQSRGIYGKRTTLYDNYKFNIPKDKKFYDKEVYNYDKDVYDRDDAFWEENRLEALNKDEKGVYKMLDTLKTVKKFKRLYNLGSILASGYIEFNTLPLDYGPIFSTFGFNDVEGLRLRTGGRTYFGRNDLWRLEGFLAYGFKDDKFKYGMSGKWLLDKRSRLIISGGNRRDVEQMGASLTNSTDVLGRSLASSAVVTAGANDKLTAINLTSFAVEAEPFRNLVLRLGANYRTLESASPTFSLDYNTPNGVKSEIKQYESTFSAAYFPGRKMTGFGVERKTANDDFARLFAQISRGDKSILNSDFNYTKVQLSYLQPWQLGGFGRLVSSIEVGKTYGEVPLGLLNVIPGNQTYFSIYNTFSQLDFYEFVSDEYASFHLEHNFNGRFFSRIPFLRKLNLREIISVRGVIANISNENIAISNAPSNPANLQLVAPSQEPYYEYSFGIGNIFKVFRIDFNFRGNYKDDTLYPNARKFGVTGSFGFYF</sequence>
<evidence type="ECO:0000313" key="3">
    <source>
        <dbReference type="Proteomes" id="UP000030184"/>
    </source>
</evidence>
<dbReference type="AlphaFoldDB" id="A0A098LLV7"/>
<feature type="chain" id="PRO_5001945267" description="Carboxypeptidase-like protein" evidence="1">
    <location>
        <begin position="20"/>
        <end position="835"/>
    </location>
</feature>
<dbReference type="SUPFAM" id="SSF49464">
    <property type="entry name" value="Carboxypeptidase regulatory domain-like"/>
    <property type="match status" value="1"/>
</dbReference>
<evidence type="ECO:0000313" key="2">
    <source>
        <dbReference type="EMBL" id="GAL87970.1"/>
    </source>
</evidence>
<dbReference type="InterPro" id="IPR043741">
    <property type="entry name" value="DUF5686"/>
</dbReference>
<dbReference type="InterPro" id="IPR008969">
    <property type="entry name" value="CarboxyPept-like_regulatory"/>
</dbReference>
<comment type="caution">
    <text evidence="2">The sequence shown here is derived from an EMBL/GenBank/DDBJ whole genome shotgun (WGS) entry which is preliminary data.</text>
</comment>
<protein>
    <recommendedName>
        <fullName evidence="4">Carboxypeptidase-like protein</fullName>
    </recommendedName>
</protein>
<dbReference type="Pfam" id="PF13715">
    <property type="entry name" value="CarbopepD_reg_2"/>
    <property type="match status" value="1"/>
</dbReference>
<dbReference type="Pfam" id="PF18939">
    <property type="entry name" value="DUF5686"/>
    <property type="match status" value="1"/>
</dbReference>
<organism evidence="2 3">
    <name type="scientific">Jejuia pallidilutea</name>
    <dbReference type="NCBI Taxonomy" id="504487"/>
    <lineage>
        <taxon>Bacteria</taxon>
        <taxon>Pseudomonadati</taxon>
        <taxon>Bacteroidota</taxon>
        <taxon>Flavobacteriia</taxon>
        <taxon>Flavobacteriales</taxon>
        <taxon>Flavobacteriaceae</taxon>
        <taxon>Jejuia</taxon>
    </lineage>
</organism>
<keyword evidence="1" id="KW-0732">Signal</keyword>
<evidence type="ECO:0008006" key="4">
    <source>
        <dbReference type="Google" id="ProtNLM"/>
    </source>
</evidence>
<dbReference type="RefSeq" id="WP_045370952.1">
    <property type="nucleotide sequence ID" value="NZ_BBNY01000001.1"/>
</dbReference>
<proteinExistence type="predicted"/>
<dbReference type="Gene3D" id="2.60.40.1120">
    <property type="entry name" value="Carboxypeptidase-like, regulatory domain"/>
    <property type="match status" value="1"/>
</dbReference>